<protein>
    <submittedName>
        <fullName evidence="1">Unannotated protein</fullName>
    </submittedName>
</protein>
<sequence length="84" mass="9235">MLLHDIAEHSRTSPLMNLALLGSHLKQIADLTGPQHRRVMHIEGKSCCPAVAPDLFRDSHVVRVGGPHAAVFRWHAKCQEPGIA</sequence>
<gene>
    <name evidence="1" type="ORF">UFOPK4043_00898</name>
</gene>
<evidence type="ECO:0000313" key="1">
    <source>
        <dbReference type="EMBL" id="CAB5007638.1"/>
    </source>
</evidence>
<dbReference type="EMBL" id="CAFBPA010000126">
    <property type="protein sequence ID" value="CAB5007638.1"/>
    <property type="molecule type" value="Genomic_DNA"/>
</dbReference>
<reference evidence="1" key="1">
    <citation type="submission" date="2020-05" db="EMBL/GenBank/DDBJ databases">
        <authorList>
            <person name="Chiriac C."/>
            <person name="Salcher M."/>
            <person name="Ghai R."/>
            <person name="Kavagutti S V."/>
        </authorList>
    </citation>
    <scope>NUCLEOTIDE SEQUENCE</scope>
</reference>
<accession>A0A6J7PQZ3</accession>
<dbReference type="AlphaFoldDB" id="A0A6J7PQZ3"/>
<name>A0A6J7PQZ3_9ZZZZ</name>
<organism evidence="1">
    <name type="scientific">freshwater metagenome</name>
    <dbReference type="NCBI Taxonomy" id="449393"/>
    <lineage>
        <taxon>unclassified sequences</taxon>
        <taxon>metagenomes</taxon>
        <taxon>ecological metagenomes</taxon>
    </lineage>
</organism>
<proteinExistence type="predicted"/>